<feature type="region of interest" description="Disordered" evidence="2">
    <location>
        <begin position="1260"/>
        <end position="1289"/>
    </location>
</feature>
<keyword evidence="1" id="KW-0863">Zinc-finger</keyword>
<feature type="compositionally biased region" description="Low complexity" evidence="2">
    <location>
        <begin position="1658"/>
        <end position="1672"/>
    </location>
</feature>
<feature type="compositionally biased region" description="Basic and acidic residues" evidence="2">
    <location>
        <begin position="1"/>
        <end position="14"/>
    </location>
</feature>
<dbReference type="PANTHER" id="PTHR24121">
    <property type="entry name" value="NO MECHANORECEPTOR POTENTIAL C, ISOFORM D-RELATED"/>
    <property type="match status" value="1"/>
</dbReference>
<dbReference type="Pfam" id="PF13920">
    <property type="entry name" value="zf-C3HC4_3"/>
    <property type="match status" value="1"/>
</dbReference>
<feature type="compositionally biased region" description="Basic and acidic residues" evidence="2">
    <location>
        <begin position="1371"/>
        <end position="1397"/>
    </location>
</feature>
<dbReference type="Gene3D" id="1.25.40.20">
    <property type="entry name" value="Ankyrin repeat-containing domain"/>
    <property type="match status" value="1"/>
</dbReference>
<evidence type="ECO:0000256" key="2">
    <source>
        <dbReference type="SAM" id="MobiDB-lite"/>
    </source>
</evidence>
<feature type="compositionally biased region" description="Polar residues" evidence="2">
    <location>
        <begin position="1640"/>
        <end position="1654"/>
    </location>
</feature>
<feature type="compositionally biased region" description="Low complexity" evidence="2">
    <location>
        <begin position="1120"/>
        <end position="1139"/>
    </location>
</feature>
<dbReference type="PANTHER" id="PTHR24121:SF21">
    <property type="entry name" value="ANKYRIN REPEAT FAMILY PROTEIN"/>
    <property type="match status" value="1"/>
</dbReference>
<dbReference type="PROSITE" id="PS50089">
    <property type="entry name" value="ZF_RING_2"/>
    <property type="match status" value="1"/>
</dbReference>
<feature type="region of interest" description="Disordered" evidence="2">
    <location>
        <begin position="811"/>
        <end position="852"/>
    </location>
</feature>
<keyword evidence="1" id="KW-0862">Zinc</keyword>
<feature type="compositionally biased region" description="Acidic residues" evidence="2">
    <location>
        <begin position="229"/>
        <end position="238"/>
    </location>
</feature>
<feature type="region of interest" description="Disordered" evidence="2">
    <location>
        <begin position="1"/>
        <end position="83"/>
    </location>
</feature>
<feature type="compositionally biased region" description="Low complexity" evidence="2">
    <location>
        <begin position="213"/>
        <end position="226"/>
    </location>
</feature>
<feature type="compositionally biased region" description="Basic and acidic residues" evidence="2">
    <location>
        <begin position="1580"/>
        <end position="1595"/>
    </location>
</feature>
<name>A0A9N8EKZ1_9STRA</name>
<protein>
    <recommendedName>
        <fullName evidence="3">RING-type domain-containing protein</fullName>
    </recommendedName>
</protein>
<feature type="region of interest" description="Disordered" evidence="2">
    <location>
        <begin position="1572"/>
        <end position="1622"/>
    </location>
</feature>
<sequence length="1746" mass="194973">MKDSSSRRVRRESSPHPMKRKGSRRQLETAPMESSSTHSHSRHNNHSKSTGSLSRTSDHRRRGGGDEEDNSTSDRTLSESGWHNVIEKQDWVALQGYLEQVQHPPPLPSSLPGASGNQPPLPPSGDYKKKKKKSSIEKSSKKKKKKDKQLMLDMSSQSTMGIPGYPNTKKKKRSSSLHWLWKRSVRSSALSLGASSRSNNNHMDTMSMSMNNMSRRSRASAASGYSSDHDDEPERESTIVEEEELRFHMSPDHPSFDKEALLSTNMAGRTPLQLALNTPEIPDHMLRAFILAQPRAVAIADAKGRLPLHFAVVRQRPLSIIAKLVELNPQALHQQDQKGKTPVIYAIEVAKRQTDLETAPRGFWAPIPAETAATPGQAEASSWQDEQAKRWGTTRWLLEKSAQAHHQQAQQNTIVLATGPISKNTQIDHNHPFLIRNASTQKISQPILIEAMLHAAPPAAVTLLISASSFLLSPASSAKSSRHDQHQQQQQHEQQRISLGCSAMYLAIFRQYPISILKQLAFLLADVKEVKGVRDETGLGLVSAHYVTSCFKKSKLLEYVAEEDFMLTMEQCIVEGQLPSAAEGQNAPFLQWWEKLKFLIFFCAGKDPEQTPDDYLLHAALENTDTPPNVVRLLLGLYPGSGRQPDTQSAHPLHRFAMHRDYVPRNYESPYMHGLNCMDMLLSLDESAAFHNFQNRLPLHHAILAGRTWSTIHPLVSSYRSSLRIPDPVTKLYPCQLAAAYQEEDSEKETIRLLQLTRNQYSSIVWQGLSMKQQHNAVERIRQFESLKRLDTVYELLRRSPQCVESVIDASSTRTRTRGKKEKTKEDVLAVQEQSGRDRDKSARKGRNENNTGPEMITFHYLSWCYKKNSGHWEVEENNMNILQTNIRVALEHRVLSQRSTDFVNWWGMLKMYFWHCYSSMDAADKPYIPKEEEYLLHVAVSISTSPPDLIALILGLNPESASTPLPDSTTFPLHLACRATVYTPQYFETETDRPSTIELLLRAFPEAAFARSSGGRLPLHIAIQAGKTIEELRPLIEQAPTLAGAREPTSGFFPYQLMAVSRPTASDLRLRFRTLAANRHTDKWNKFSGQEKMKEIRVVEKEYQADLLTSTFELLRLSPSSISQRPTSQQQSRRASAGLRRRGSGNNLFDSDSDDDLTSEGDMTIDSDEESYDGGKRGSILSGMSSRQGSAFSSIDMMSTISNVSSHLSFRQNNRSNGRLSMSLSGSLTGSLMHDHIDEDDDDQSEDSEIWSVEDVTFHQDPGKAPAKGPNNYAGNVSPNQRLSPVPRVERKKSSWEAPIHFAAKPEESPVATHRPSIPKIIMEPLDYSDDVSCLLDDTRSRSGRVVSALRRSLLEEASLDGHLMAESDNRAAEKAPEYHAAEKAPDTRVAEKEPDMLAAEEEPDIRAAQKEPDPPSERRSNELDENRVAQPSATFPFGRIKREKQRAKAGSPVPVKDAHRADEALDDSIHDEFFATGHVEKPEPDESVVVFRLRRSRGGQRASGQGRGKGGRQSGSSRNMDFLSILNASLPEGKMDYLSTLEVSASSLPPGYDSMPTGLDARDSKVDRLAQIEEFPGESEHGTVARQESERFGPVRQESAKLSPAHRESSPPKPRTSQLRQSILDSTGLADEVKHAVSNDSRGTITPKSSSHNSRRSMTNSPSPNSTSRRSSLEISPRTCNYIGVKPQKLKSCLQCGMNGREVMMLPCSHLCLCQACAEDDVKSCPICFGPVNGIKVMSLFQAV</sequence>
<dbReference type="SUPFAM" id="SSF48403">
    <property type="entry name" value="Ankyrin repeat"/>
    <property type="match status" value="1"/>
</dbReference>
<keyword evidence="5" id="KW-1185">Reference proteome</keyword>
<evidence type="ECO:0000256" key="1">
    <source>
        <dbReference type="PROSITE-ProRule" id="PRU00175"/>
    </source>
</evidence>
<organism evidence="4 5">
    <name type="scientific">Seminavis robusta</name>
    <dbReference type="NCBI Taxonomy" id="568900"/>
    <lineage>
        <taxon>Eukaryota</taxon>
        <taxon>Sar</taxon>
        <taxon>Stramenopiles</taxon>
        <taxon>Ochrophyta</taxon>
        <taxon>Bacillariophyta</taxon>
        <taxon>Bacillariophyceae</taxon>
        <taxon>Bacillariophycidae</taxon>
        <taxon>Naviculales</taxon>
        <taxon>Naviculaceae</taxon>
        <taxon>Seminavis</taxon>
    </lineage>
</organism>
<evidence type="ECO:0000313" key="4">
    <source>
        <dbReference type="EMBL" id="CAB9520804.1"/>
    </source>
</evidence>
<feature type="domain" description="RING-type" evidence="3">
    <location>
        <begin position="1695"/>
        <end position="1730"/>
    </location>
</feature>
<dbReference type="CDD" id="cd16649">
    <property type="entry name" value="mRING-HC-C3HC5_CGRF1-like"/>
    <property type="match status" value="1"/>
</dbReference>
<dbReference type="GO" id="GO:0008270">
    <property type="term" value="F:zinc ion binding"/>
    <property type="evidence" value="ECO:0007669"/>
    <property type="project" value="UniProtKB-KW"/>
</dbReference>
<feature type="region of interest" description="Disordered" evidence="2">
    <location>
        <begin position="97"/>
        <end position="173"/>
    </location>
</feature>
<feature type="region of interest" description="Disordered" evidence="2">
    <location>
        <begin position="1371"/>
        <end position="1466"/>
    </location>
</feature>
<comment type="caution">
    <text evidence="4">The sequence shown here is derived from an EMBL/GenBank/DDBJ whole genome shotgun (WGS) entry which is preliminary data.</text>
</comment>
<feature type="compositionally biased region" description="Basic and acidic residues" evidence="2">
    <location>
        <begin position="1406"/>
        <end position="1429"/>
    </location>
</feature>
<feature type="region of interest" description="Disordered" evidence="2">
    <location>
        <begin position="213"/>
        <end position="238"/>
    </location>
</feature>
<feature type="region of interest" description="Disordered" evidence="2">
    <location>
        <begin position="1120"/>
        <end position="1188"/>
    </location>
</feature>
<feature type="region of interest" description="Disordered" evidence="2">
    <location>
        <begin position="1637"/>
        <end position="1675"/>
    </location>
</feature>
<accession>A0A9N8EKZ1</accession>
<feature type="region of interest" description="Disordered" evidence="2">
    <location>
        <begin position="1496"/>
        <end position="1522"/>
    </location>
</feature>
<dbReference type="Proteomes" id="UP001153069">
    <property type="component" value="Unassembled WGS sequence"/>
</dbReference>
<feature type="compositionally biased region" description="Basic and acidic residues" evidence="2">
    <location>
        <begin position="835"/>
        <end position="848"/>
    </location>
</feature>
<evidence type="ECO:0000313" key="5">
    <source>
        <dbReference type="Proteomes" id="UP001153069"/>
    </source>
</evidence>
<dbReference type="Gene3D" id="3.30.40.10">
    <property type="entry name" value="Zinc/RING finger domain, C3HC4 (zinc finger)"/>
    <property type="match status" value="1"/>
</dbReference>
<gene>
    <name evidence="4" type="ORF">SEMRO_1136_G245150.1</name>
</gene>
<feature type="compositionally biased region" description="Acidic residues" evidence="2">
    <location>
        <begin position="1152"/>
        <end position="1173"/>
    </location>
</feature>
<dbReference type="InterPro" id="IPR001841">
    <property type="entry name" value="Znf_RING"/>
</dbReference>
<feature type="compositionally biased region" description="Polar residues" evidence="2">
    <location>
        <begin position="1274"/>
        <end position="1284"/>
    </location>
</feature>
<dbReference type="InterPro" id="IPR013083">
    <property type="entry name" value="Znf_RING/FYVE/PHD"/>
</dbReference>
<reference evidence="4" key="1">
    <citation type="submission" date="2020-06" db="EMBL/GenBank/DDBJ databases">
        <authorList>
            <consortium name="Plant Systems Biology data submission"/>
        </authorList>
    </citation>
    <scope>NUCLEOTIDE SEQUENCE</scope>
    <source>
        <strain evidence="4">D6</strain>
    </source>
</reference>
<proteinExistence type="predicted"/>
<dbReference type="InterPro" id="IPR036770">
    <property type="entry name" value="Ankyrin_rpt-contain_sf"/>
</dbReference>
<keyword evidence="1" id="KW-0479">Metal-binding</keyword>
<dbReference type="EMBL" id="CAICTM010001134">
    <property type="protein sequence ID" value="CAB9520804.1"/>
    <property type="molecule type" value="Genomic_DNA"/>
</dbReference>
<dbReference type="OrthoDB" id="48631at2759"/>
<evidence type="ECO:0000259" key="3">
    <source>
        <dbReference type="PROSITE" id="PS50089"/>
    </source>
</evidence>